<dbReference type="AlphaFoldDB" id="A0A835IBM7"/>
<comment type="caution">
    <text evidence="1">The sequence shown here is derived from an EMBL/GenBank/DDBJ whole genome shotgun (WGS) entry which is preliminary data.</text>
</comment>
<sequence>MRANEVSLTGFSRHVHSRAFEFGKVLHGYIEKAGVGPIVSDSISVFCKTIIIEYDMGNVLNTKDPTLRDLNMLKGLPGLAIVGALSSVNNFAPRPHERNVCPLYLSMPTCA</sequence>
<gene>
    <name evidence="1" type="ORF">IFM89_021616</name>
</gene>
<proteinExistence type="predicted"/>
<dbReference type="EMBL" id="JADFTS010000003">
    <property type="protein sequence ID" value="KAF9615045.1"/>
    <property type="molecule type" value="Genomic_DNA"/>
</dbReference>
<organism evidence="1 2">
    <name type="scientific">Coptis chinensis</name>
    <dbReference type="NCBI Taxonomy" id="261450"/>
    <lineage>
        <taxon>Eukaryota</taxon>
        <taxon>Viridiplantae</taxon>
        <taxon>Streptophyta</taxon>
        <taxon>Embryophyta</taxon>
        <taxon>Tracheophyta</taxon>
        <taxon>Spermatophyta</taxon>
        <taxon>Magnoliopsida</taxon>
        <taxon>Ranunculales</taxon>
        <taxon>Ranunculaceae</taxon>
        <taxon>Coptidoideae</taxon>
        <taxon>Coptis</taxon>
    </lineage>
</organism>
<protein>
    <submittedName>
        <fullName evidence="1">Uncharacterized protein</fullName>
    </submittedName>
</protein>
<keyword evidence="2" id="KW-1185">Reference proteome</keyword>
<accession>A0A835IBM7</accession>
<dbReference type="Proteomes" id="UP000631114">
    <property type="component" value="Unassembled WGS sequence"/>
</dbReference>
<name>A0A835IBM7_9MAGN</name>
<evidence type="ECO:0000313" key="1">
    <source>
        <dbReference type="EMBL" id="KAF9615045.1"/>
    </source>
</evidence>
<reference evidence="1 2" key="1">
    <citation type="submission" date="2020-10" db="EMBL/GenBank/DDBJ databases">
        <title>The Coptis chinensis genome and diversification of protoberbering-type alkaloids.</title>
        <authorList>
            <person name="Wang B."/>
            <person name="Shu S."/>
            <person name="Song C."/>
            <person name="Liu Y."/>
        </authorList>
    </citation>
    <scope>NUCLEOTIDE SEQUENCE [LARGE SCALE GENOMIC DNA]</scope>
    <source>
        <strain evidence="1">HL-2020</strain>
        <tissue evidence="1">Leaf</tissue>
    </source>
</reference>
<evidence type="ECO:0000313" key="2">
    <source>
        <dbReference type="Proteomes" id="UP000631114"/>
    </source>
</evidence>